<dbReference type="PROSITE" id="PS50234">
    <property type="entry name" value="VWFA"/>
    <property type="match status" value="1"/>
</dbReference>
<dbReference type="Pfam" id="PF12450">
    <property type="entry name" value="vWF_A"/>
    <property type="match status" value="1"/>
</dbReference>
<dbReference type="FunCoup" id="A0A2U3MY95">
    <property type="interactions" value="9"/>
</dbReference>
<sequence length="554" mass="61589">MKTQIKLLTLAVTTLIVTGCSKLHNTNTSVTEIVSEPTISPVYAPAPVSPLSKQRSASGNSLGPQRILSAYTYPDFSRPNVNTEKYQNLEQNPVHEVLKEPISTFSIDVDTGSYANVRRFLEKEGRLPPIDAVRVEEMVNYFNYSYPNPAGQHPFSINTEVVDSPWKKNARLIKIGIKAKDIETQQLPPANLVFLIDISGSMDMPDKLPLVKKTLRLLTEQLRPQDKVTLITYASGEKLVLETTSGNQKDKILRVINGLRAGGSTAGESAIQLAYKEAEKSFIKNGINRILIATDGDFNVGITDFETLKGMVAEKRKSGISLTTLGFGTGNYNEKLMEQLADAGDGNYSYIDTEKEAKKVLQRQLSSTLATVAQDVKIQVEFNPVTVKEYRLVGYENRILKQEDFNNDRVDAGDIGAGHTVTAFYEIIPVGQKGWLNESRYQANQNVIDSQKNKEYAFLNLRYKQPQQKNSILLSQPITVKTQPLNQASEDTRFAIAVASYAQQLKGGSYNGEMKWQDIITLAESSKKKDDFGLRQEFIDLAKIAKSLSSSPKE</sequence>
<dbReference type="InterPro" id="IPR051266">
    <property type="entry name" value="CLCR"/>
</dbReference>
<proteinExistence type="predicted"/>
<gene>
    <name evidence="2" type="ORF">KPC_1578</name>
</gene>
<dbReference type="EMBL" id="OOGT01000057">
    <property type="protein sequence ID" value="SPL70400.1"/>
    <property type="molecule type" value="Genomic_DNA"/>
</dbReference>
<dbReference type="InterPro" id="IPR021908">
    <property type="entry name" value="YfbK_C"/>
</dbReference>
<dbReference type="Pfam" id="PF00092">
    <property type="entry name" value="VWA"/>
    <property type="match status" value="1"/>
</dbReference>
<evidence type="ECO:0000259" key="1">
    <source>
        <dbReference type="PROSITE" id="PS50234"/>
    </source>
</evidence>
<dbReference type="SMART" id="SM00327">
    <property type="entry name" value="VWA"/>
    <property type="match status" value="1"/>
</dbReference>
<protein>
    <submittedName>
        <fullName evidence="2">von Willebrand factor</fullName>
    </submittedName>
</protein>
<dbReference type="PROSITE" id="PS51257">
    <property type="entry name" value="PROKAR_LIPOPROTEIN"/>
    <property type="match status" value="1"/>
</dbReference>
<dbReference type="InterPro" id="IPR022156">
    <property type="entry name" value="Uncharacterised_YfbK_N"/>
</dbReference>
<dbReference type="PANTHER" id="PTHR10579">
    <property type="entry name" value="CALCIUM-ACTIVATED CHLORIDE CHANNEL REGULATOR"/>
    <property type="match status" value="1"/>
</dbReference>
<name>A0A2U3MY95_9GAMM</name>
<dbReference type="InterPro" id="IPR002035">
    <property type="entry name" value="VWF_A"/>
</dbReference>
<keyword evidence="3" id="KW-1185">Reference proteome</keyword>
<dbReference type="SUPFAM" id="SSF53300">
    <property type="entry name" value="vWA-like"/>
    <property type="match status" value="1"/>
</dbReference>
<evidence type="ECO:0000313" key="3">
    <source>
        <dbReference type="Proteomes" id="UP000245974"/>
    </source>
</evidence>
<dbReference type="RefSeq" id="WP_121973873.1">
    <property type="nucleotide sequence ID" value="NZ_OOGT01000057.1"/>
</dbReference>
<dbReference type="OrthoDB" id="9805121at2"/>
<dbReference type="InterPro" id="IPR036465">
    <property type="entry name" value="vWFA_dom_sf"/>
</dbReference>
<organism evidence="2 3">
    <name type="scientific">Acinetobacter stercoris</name>
    <dbReference type="NCBI Taxonomy" id="2126983"/>
    <lineage>
        <taxon>Bacteria</taxon>
        <taxon>Pseudomonadati</taxon>
        <taxon>Pseudomonadota</taxon>
        <taxon>Gammaproteobacteria</taxon>
        <taxon>Moraxellales</taxon>
        <taxon>Moraxellaceae</taxon>
        <taxon>Acinetobacter</taxon>
    </lineage>
</organism>
<dbReference type="Pfam" id="PF12034">
    <property type="entry name" value="YfbK_C"/>
    <property type="match status" value="1"/>
</dbReference>
<dbReference type="Gene3D" id="3.40.50.410">
    <property type="entry name" value="von Willebrand factor, type A domain"/>
    <property type="match status" value="1"/>
</dbReference>
<evidence type="ECO:0000313" key="2">
    <source>
        <dbReference type="EMBL" id="SPL70400.1"/>
    </source>
</evidence>
<dbReference type="CDD" id="cd01465">
    <property type="entry name" value="vWA_subgroup"/>
    <property type="match status" value="1"/>
</dbReference>
<dbReference type="InParanoid" id="A0A2U3MY95"/>
<dbReference type="AlphaFoldDB" id="A0A2U3MY95"/>
<accession>A0A2U3MY95</accession>
<reference evidence="3" key="1">
    <citation type="submission" date="2018-03" db="EMBL/GenBank/DDBJ databases">
        <authorList>
            <person name="Blom J."/>
        </authorList>
    </citation>
    <scope>NUCLEOTIDE SEQUENCE [LARGE SCALE GENOMIC DNA]</scope>
    <source>
        <strain evidence="3">KPC-SM-21</strain>
    </source>
</reference>
<dbReference type="Proteomes" id="UP000245974">
    <property type="component" value="Unassembled WGS sequence"/>
</dbReference>
<feature type="domain" description="VWFA" evidence="1">
    <location>
        <begin position="191"/>
        <end position="369"/>
    </location>
</feature>
<dbReference type="PANTHER" id="PTHR10579:SF43">
    <property type="entry name" value="ZINC FINGER (C3HC4-TYPE RING FINGER) FAMILY PROTEIN"/>
    <property type="match status" value="1"/>
</dbReference>